<keyword evidence="3" id="KW-1185">Reference proteome</keyword>
<dbReference type="GO" id="GO:0004029">
    <property type="term" value="F:aldehyde dehydrogenase (NAD+) activity"/>
    <property type="evidence" value="ECO:0007669"/>
    <property type="project" value="TreeGrafter"/>
</dbReference>
<accession>A0AAD9FTU1</accession>
<dbReference type="Proteomes" id="UP001182556">
    <property type="component" value="Unassembled WGS sequence"/>
</dbReference>
<dbReference type="InterPro" id="IPR016040">
    <property type="entry name" value="NAD(P)-bd_dom"/>
</dbReference>
<protein>
    <recommendedName>
        <fullName evidence="1">NAD(P)-binding domain-containing protein</fullName>
    </recommendedName>
</protein>
<dbReference type="InterPro" id="IPR036291">
    <property type="entry name" value="NAD(P)-bd_dom_sf"/>
</dbReference>
<dbReference type="PANTHER" id="PTHR48079">
    <property type="entry name" value="PROTEIN YEEZ"/>
    <property type="match status" value="1"/>
</dbReference>
<dbReference type="Gene3D" id="3.40.50.720">
    <property type="entry name" value="NAD(P)-binding Rossmann-like Domain"/>
    <property type="match status" value="1"/>
</dbReference>
<dbReference type="GO" id="GO:0005737">
    <property type="term" value="C:cytoplasm"/>
    <property type="evidence" value="ECO:0007669"/>
    <property type="project" value="TreeGrafter"/>
</dbReference>
<feature type="domain" description="NAD(P)-binding" evidence="1">
    <location>
        <begin position="22"/>
        <end position="116"/>
    </location>
</feature>
<gene>
    <name evidence="2" type="ORF">DB88DRAFT_481054</name>
</gene>
<dbReference type="AlphaFoldDB" id="A0AAD9FTU1"/>
<dbReference type="InterPro" id="IPR051783">
    <property type="entry name" value="NAD(P)-dependent_oxidoreduct"/>
</dbReference>
<evidence type="ECO:0000259" key="1">
    <source>
        <dbReference type="Pfam" id="PF13460"/>
    </source>
</evidence>
<dbReference type="Pfam" id="PF13460">
    <property type="entry name" value="NAD_binding_10"/>
    <property type="match status" value="1"/>
</dbReference>
<evidence type="ECO:0000313" key="3">
    <source>
        <dbReference type="Proteomes" id="UP001182556"/>
    </source>
</evidence>
<name>A0AAD9FTU1_PAPLA</name>
<evidence type="ECO:0000313" key="2">
    <source>
        <dbReference type="EMBL" id="KAK1926204.1"/>
    </source>
</evidence>
<dbReference type="EMBL" id="JAODAN010000002">
    <property type="protein sequence ID" value="KAK1926204.1"/>
    <property type="molecule type" value="Genomic_DNA"/>
</dbReference>
<sequence length="380" mass="40968">MSEPIDTSLPSHAAGKTVFLLGATGYIGGTVLTKLLELPSPPSAITILVRDPKKAEIVSQIPTPAGTTLAPLLGSLSDLDKLQKAAATHDIVISAADADDLPSIQALIAGMKERRKKTGHRSLFIHTSGTGVLTDDARGQYPNDIIYTDLNPTPATHKTPELRSFETIPDTALHRNVDLEILKADAEGALKSYIIVPSTIWGEGKGEVFTRGLSNSFSQQMPNMIKNSLDRGRAGMVGKGANIWPHVSIDDLKELYGLVYAGALRGDIGHGKSGFYLGIAGEYTLFAAASTVGAALVENGWAKEAQPTPYTEEEIKKYYNGSYYAGSNSRGVADRSKSIGWKPKNDELEDFVESLRSEVKRVEKHFGRKRGEVKGDLYVS</sequence>
<dbReference type="SUPFAM" id="SSF51735">
    <property type="entry name" value="NAD(P)-binding Rossmann-fold domains"/>
    <property type="match status" value="1"/>
</dbReference>
<comment type="caution">
    <text evidence="2">The sequence shown here is derived from an EMBL/GenBank/DDBJ whole genome shotgun (WGS) entry which is preliminary data.</text>
</comment>
<dbReference type="PANTHER" id="PTHR48079:SF6">
    <property type="entry name" value="NAD(P)-BINDING DOMAIN-CONTAINING PROTEIN-RELATED"/>
    <property type="match status" value="1"/>
</dbReference>
<reference evidence="2" key="1">
    <citation type="submission" date="2023-02" db="EMBL/GenBank/DDBJ databases">
        <title>Identification and recombinant expression of a fungal hydrolase from Papiliotrema laurentii that hydrolyzes apple cutin and clears colloidal polyester polyurethane.</title>
        <authorList>
            <consortium name="DOE Joint Genome Institute"/>
            <person name="Roman V.A."/>
            <person name="Bojanowski C."/>
            <person name="Crable B.R."/>
            <person name="Wagner D.N."/>
            <person name="Hung C.S."/>
            <person name="Nadeau L.J."/>
            <person name="Schratz L."/>
            <person name="Haridas S."/>
            <person name="Pangilinan J."/>
            <person name="Lipzen A."/>
            <person name="Na H."/>
            <person name="Yan M."/>
            <person name="Ng V."/>
            <person name="Grigoriev I.V."/>
            <person name="Spatafora J.W."/>
            <person name="Barlow D."/>
            <person name="Biffinger J."/>
            <person name="Kelley-Loughnane N."/>
            <person name="Varaljay V.A."/>
            <person name="Crookes-Goodson W.J."/>
        </authorList>
    </citation>
    <scope>NUCLEOTIDE SEQUENCE</scope>
    <source>
        <strain evidence="2">5307AH</strain>
    </source>
</reference>
<proteinExistence type="predicted"/>
<organism evidence="2 3">
    <name type="scientific">Papiliotrema laurentii</name>
    <name type="common">Cryptococcus laurentii</name>
    <dbReference type="NCBI Taxonomy" id="5418"/>
    <lineage>
        <taxon>Eukaryota</taxon>
        <taxon>Fungi</taxon>
        <taxon>Dikarya</taxon>
        <taxon>Basidiomycota</taxon>
        <taxon>Agaricomycotina</taxon>
        <taxon>Tremellomycetes</taxon>
        <taxon>Tremellales</taxon>
        <taxon>Rhynchogastremaceae</taxon>
        <taxon>Papiliotrema</taxon>
    </lineage>
</organism>